<protein>
    <submittedName>
        <fullName evidence="2">Uncharacterized protein</fullName>
    </submittedName>
</protein>
<reference evidence="3" key="1">
    <citation type="journal article" date="2019" name="Int. J. Syst. Evol. Microbiol.">
        <title>The Global Catalogue of Microorganisms (GCM) 10K type strain sequencing project: providing services to taxonomists for standard genome sequencing and annotation.</title>
        <authorList>
            <consortium name="The Broad Institute Genomics Platform"/>
            <consortium name="The Broad Institute Genome Sequencing Center for Infectious Disease"/>
            <person name="Wu L."/>
            <person name="Ma J."/>
        </authorList>
    </citation>
    <scope>NUCLEOTIDE SEQUENCE [LARGE SCALE GENOMIC DNA]</scope>
    <source>
        <strain evidence="3">JCM 18304</strain>
    </source>
</reference>
<evidence type="ECO:0000313" key="2">
    <source>
        <dbReference type="EMBL" id="GAA5197349.1"/>
    </source>
</evidence>
<dbReference type="Proteomes" id="UP001501570">
    <property type="component" value="Unassembled WGS sequence"/>
</dbReference>
<dbReference type="EMBL" id="BAABJQ010000029">
    <property type="protein sequence ID" value="GAA5197349.1"/>
    <property type="molecule type" value="Genomic_DNA"/>
</dbReference>
<organism evidence="2 3">
    <name type="scientific">Rugosimonospora acidiphila</name>
    <dbReference type="NCBI Taxonomy" id="556531"/>
    <lineage>
        <taxon>Bacteria</taxon>
        <taxon>Bacillati</taxon>
        <taxon>Actinomycetota</taxon>
        <taxon>Actinomycetes</taxon>
        <taxon>Micromonosporales</taxon>
        <taxon>Micromonosporaceae</taxon>
        <taxon>Rugosimonospora</taxon>
    </lineage>
</organism>
<feature type="region of interest" description="Disordered" evidence="1">
    <location>
        <begin position="1"/>
        <end position="64"/>
    </location>
</feature>
<name>A0ABP9SLB3_9ACTN</name>
<proteinExistence type="predicted"/>
<feature type="compositionally biased region" description="Basic residues" evidence="1">
    <location>
        <begin position="11"/>
        <end position="28"/>
    </location>
</feature>
<evidence type="ECO:0000256" key="1">
    <source>
        <dbReference type="SAM" id="MobiDB-lite"/>
    </source>
</evidence>
<keyword evidence="3" id="KW-1185">Reference proteome</keyword>
<comment type="caution">
    <text evidence="2">The sequence shown here is derived from an EMBL/GenBank/DDBJ whole genome shotgun (WGS) entry which is preliminary data.</text>
</comment>
<evidence type="ECO:0000313" key="3">
    <source>
        <dbReference type="Proteomes" id="UP001501570"/>
    </source>
</evidence>
<gene>
    <name evidence="2" type="ORF">GCM10023322_68370</name>
</gene>
<accession>A0ABP9SLB3</accession>
<sequence length="153" mass="17423">MAGRVWPKPTPRQRIRPGGARHRRRRLSKGVARERPRHPRNCHPRLAQPPWPLGAGHRRQNRPAREHRHILSALRGAALETVAPDAAWTQADATLHLLGDYLADTRALELAPTLTEAIYRYGLFTDTDDLVDDLRGAAEREDQRIGDGNLYRR</sequence>